<accession>A0AA85KEE4</accession>
<dbReference type="AlphaFoldDB" id="A0AA85KEE4"/>
<sequence length="186" mass="20398">MLFARGSCNLFRSMIHSVCSQKVFDSTNIPDLVKKYTSLKDITENSPETNILGHSIITEDCLSSIVENKQYYEMPILHLSARKNNLIATLTDCNGRVLSGTSCGAEGFRNARKKSTVAAQTVGISVGLRAKKLGINSVRIVFSGRGSDKLSVLSGLNISGLKIISLTDDTNVHYGHGRRPRKPRRM</sequence>
<organism evidence="4 5">
    <name type="scientific">Trichobilharzia regenti</name>
    <name type="common">Nasal bird schistosome</name>
    <dbReference type="NCBI Taxonomy" id="157069"/>
    <lineage>
        <taxon>Eukaryota</taxon>
        <taxon>Metazoa</taxon>
        <taxon>Spiralia</taxon>
        <taxon>Lophotrochozoa</taxon>
        <taxon>Platyhelminthes</taxon>
        <taxon>Trematoda</taxon>
        <taxon>Digenea</taxon>
        <taxon>Strigeidida</taxon>
        <taxon>Schistosomatoidea</taxon>
        <taxon>Schistosomatidae</taxon>
        <taxon>Trichobilharzia</taxon>
    </lineage>
</organism>
<keyword evidence="4" id="KW-1185">Reference proteome</keyword>
<dbReference type="InterPro" id="IPR036967">
    <property type="entry name" value="Ribosomal_uS11_sf"/>
</dbReference>
<dbReference type="GO" id="GO:0003735">
    <property type="term" value="F:structural constituent of ribosome"/>
    <property type="evidence" value="ECO:0007669"/>
    <property type="project" value="InterPro"/>
</dbReference>
<dbReference type="Pfam" id="PF00411">
    <property type="entry name" value="Ribosomal_S11"/>
    <property type="match status" value="1"/>
</dbReference>
<evidence type="ECO:0000256" key="2">
    <source>
        <dbReference type="ARBA" id="ARBA00022980"/>
    </source>
</evidence>
<dbReference type="PANTHER" id="PTHR11759">
    <property type="entry name" value="40S RIBOSOMAL PROTEIN S14/30S RIBOSOMAL PROTEIN S11"/>
    <property type="match status" value="1"/>
</dbReference>
<dbReference type="GO" id="GO:0006412">
    <property type="term" value="P:translation"/>
    <property type="evidence" value="ECO:0007669"/>
    <property type="project" value="InterPro"/>
</dbReference>
<dbReference type="Gene3D" id="3.30.420.80">
    <property type="entry name" value="Ribosomal protein S11"/>
    <property type="match status" value="1"/>
</dbReference>
<dbReference type="Proteomes" id="UP000050795">
    <property type="component" value="Unassembled WGS sequence"/>
</dbReference>
<dbReference type="GO" id="GO:1990904">
    <property type="term" value="C:ribonucleoprotein complex"/>
    <property type="evidence" value="ECO:0007669"/>
    <property type="project" value="UniProtKB-KW"/>
</dbReference>
<evidence type="ECO:0000313" key="5">
    <source>
        <dbReference type="WBParaSite" id="TREG1_91240.1"/>
    </source>
</evidence>
<evidence type="ECO:0008006" key="6">
    <source>
        <dbReference type="Google" id="ProtNLM"/>
    </source>
</evidence>
<comment type="similarity">
    <text evidence="1">Belongs to the universal ribosomal protein uS11 family.</text>
</comment>
<keyword evidence="2" id="KW-0689">Ribosomal protein</keyword>
<dbReference type="GO" id="GO:0005840">
    <property type="term" value="C:ribosome"/>
    <property type="evidence" value="ECO:0007669"/>
    <property type="project" value="UniProtKB-KW"/>
</dbReference>
<dbReference type="SUPFAM" id="SSF53137">
    <property type="entry name" value="Translational machinery components"/>
    <property type="match status" value="1"/>
</dbReference>
<evidence type="ECO:0000256" key="3">
    <source>
        <dbReference type="ARBA" id="ARBA00023274"/>
    </source>
</evidence>
<reference evidence="4" key="1">
    <citation type="submission" date="2022-06" db="EMBL/GenBank/DDBJ databases">
        <authorList>
            <person name="Berger JAMES D."/>
            <person name="Berger JAMES D."/>
        </authorList>
    </citation>
    <scope>NUCLEOTIDE SEQUENCE [LARGE SCALE GENOMIC DNA]</scope>
</reference>
<proteinExistence type="inferred from homology"/>
<dbReference type="WBParaSite" id="TREG1_91240.1">
    <property type="protein sequence ID" value="TREG1_91240.1"/>
    <property type="gene ID" value="TREG1_91240"/>
</dbReference>
<evidence type="ECO:0000313" key="4">
    <source>
        <dbReference type="Proteomes" id="UP000050795"/>
    </source>
</evidence>
<dbReference type="InterPro" id="IPR001971">
    <property type="entry name" value="Ribosomal_uS11"/>
</dbReference>
<keyword evidence="3" id="KW-0687">Ribonucleoprotein</keyword>
<reference evidence="5" key="2">
    <citation type="submission" date="2023-11" db="UniProtKB">
        <authorList>
            <consortium name="WormBaseParasite"/>
        </authorList>
    </citation>
    <scope>IDENTIFICATION</scope>
</reference>
<name>A0AA85KEE4_TRIRE</name>
<evidence type="ECO:0000256" key="1">
    <source>
        <dbReference type="ARBA" id="ARBA00006194"/>
    </source>
</evidence>
<protein>
    <recommendedName>
        <fullName evidence="6">Ribosomal_S11 domain-containing protein</fullName>
    </recommendedName>
</protein>
<dbReference type="HAMAP" id="MF_01310">
    <property type="entry name" value="Ribosomal_uS11"/>
    <property type="match status" value="1"/>
</dbReference>